<dbReference type="Proteomes" id="UP001172911">
    <property type="component" value="Unassembled WGS sequence"/>
</dbReference>
<dbReference type="InterPro" id="IPR003439">
    <property type="entry name" value="ABC_transporter-like_ATP-bd"/>
</dbReference>
<keyword evidence="8" id="KW-0472">Membrane</keyword>
<evidence type="ECO:0000256" key="2">
    <source>
        <dbReference type="ARBA" id="ARBA00005417"/>
    </source>
</evidence>
<evidence type="ECO:0000313" key="10">
    <source>
        <dbReference type="EMBL" id="MDO7786543.1"/>
    </source>
</evidence>
<accession>A0AAW7ZAU0</accession>
<dbReference type="PANTHER" id="PTHR43553">
    <property type="entry name" value="HEAVY METAL TRANSPORTER"/>
    <property type="match status" value="1"/>
</dbReference>
<comment type="caution">
    <text evidence="10">The sequence shown here is derived from an EMBL/GenBank/DDBJ whole genome shotgun (WGS) entry which is preliminary data.</text>
</comment>
<dbReference type="Gene3D" id="3.40.50.300">
    <property type="entry name" value="P-loop containing nucleotide triphosphate hydrolases"/>
    <property type="match status" value="1"/>
</dbReference>
<reference evidence="10" key="1">
    <citation type="journal article" date="2023" name="J. Hazard. Mater.">
        <title>Anaerobic biodegradation of pyrene and benzo[a]pyrene by a new sulfate-reducing Desulforamulus aquiferis strain DSA.</title>
        <authorList>
            <person name="Zhang Z."/>
            <person name="Sun J."/>
            <person name="Gong X."/>
            <person name="Wang C."/>
            <person name="Wang H."/>
        </authorList>
    </citation>
    <scope>NUCLEOTIDE SEQUENCE</scope>
    <source>
        <strain evidence="10">DSA</strain>
    </source>
</reference>
<keyword evidence="11" id="KW-1185">Reference proteome</keyword>
<evidence type="ECO:0000256" key="4">
    <source>
        <dbReference type="ARBA" id="ARBA00022475"/>
    </source>
</evidence>
<dbReference type="GO" id="GO:0016887">
    <property type="term" value="F:ATP hydrolysis activity"/>
    <property type="evidence" value="ECO:0007669"/>
    <property type="project" value="InterPro"/>
</dbReference>
<keyword evidence="5" id="KW-0547">Nucleotide-binding</keyword>
<dbReference type="InterPro" id="IPR027417">
    <property type="entry name" value="P-loop_NTPase"/>
</dbReference>
<comment type="similarity">
    <text evidence="2">Belongs to the ABC transporter superfamily.</text>
</comment>
<dbReference type="GO" id="GO:0005524">
    <property type="term" value="F:ATP binding"/>
    <property type="evidence" value="ECO:0007669"/>
    <property type="project" value="UniProtKB-KW"/>
</dbReference>
<dbReference type="InterPro" id="IPR050095">
    <property type="entry name" value="ECF_ABC_transporter_ATP-bd"/>
</dbReference>
<dbReference type="GO" id="GO:0043190">
    <property type="term" value="C:ATP-binding cassette (ABC) transporter complex"/>
    <property type="evidence" value="ECO:0007669"/>
    <property type="project" value="TreeGrafter"/>
</dbReference>
<dbReference type="PANTHER" id="PTHR43553:SF21">
    <property type="entry name" value="ABC TRANSPORTER ATP-BINDING PROTEIN MA_1418-RELATED"/>
    <property type="match status" value="1"/>
</dbReference>
<dbReference type="FunFam" id="3.40.50.300:FF:000224">
    <property type="entry name" value="Energy-coupling factor transporter ATP-binding protein EcfA"/>
    <property type="match status" value="1"/>
</dbReference>
<dbReference type="EMBL" id="JARPTC010000005">
    <property type="protein sequence ID" value="MDO7786543.1"/>
    <property type="molecule type" value="Genomic_DNA"/>
</dbReference>
<keyword evidence="3" id="KW-0813">Transport</keyword>
<sequence length="285" mass="31456">MSGLFVQASEVTSMNAIEIKDLSYSYESGLPALKEINLSIKQGELVALVGQNGAGKTTMVKHLIGLIKANKDKISIFGQDVFGQRVSELAKRVGFVFQNPDHQIFHDTVEKEVAFGLINMGLPKAEISERVEKALHSVGLESQAGDYPQSLSRGQRQRVALASVLAMQTEIIILDEPTTGQDYHERLQIMELVNKLNQEGHTVVFITHDMALVANYAERVIVLCQGRIILDGPVREVLSQQAKLAQTLLEPPQITMLGSRLAPSSEVILTVDEMYTYLQKVQEGD</sequence>
<protein>
    <submittedName>
        <fullName evidence="10">ABC transporter ATP-binding protein</fullName>
    </submittedName>
</protein>
<keyword evidence="4" id="KW-1003">Cell membrane</keyword>
<feature type="domain" description="ABC transporter" evidence="9">
    <location>
        <begin position="17"/>
        <end position="250"/>
    </location>
</feature>
<proteinExistence type="inferred from homology"/>
<dbReference type="SUPFAM" id="SSF52540">
    <property type="entry name" value="P-loop containing nucleoside triphosphate hydrolases"/>
    <property type="match status" value="1"/>
</dbReference>
<keyword evidence="7" id="KW-1278">Translocase</keyword>
<keyword evidence="6 10" id="KW-0067">ATP-binding</keyword>
<evidence type="ECO:0000313" key="11">
    <source>
        <dbReference type="Proteomes" id="UP001172911"/>
    </source>
</evidence>
<evidence type="ECO:0000259" key="9">
    <source>
        <dbReference type="PROSITE" id="PS50893"/>
    </source>
</evidence>
<dbReference type="SMART" id="SM00382">
    <property type="entry name" value="AAA"/>
    <property type="match status" value="1"/>
</dbReference>
<dbReference type="CDD" id="cd03225">
    <property type="entry name" value="ABC_cobalt_CbiO_domain1"/>
    <property type="match status" value="1"/>
</dbReference>
<comment type="subcellular location">
    <subcellularLocation>
        <location evidence="1">Cell membrane</location>
        <topology evidence="1">Peripheral membrane protein</topology>
    </subcellularLocation>
</comment>
<dbReference type="PROSITE" id="PS50893">
    <property type="entry name" value="ABC_TRANSPORTER_2"/>
    <property type="match status" value="1"/>
</dbReference>
<evidence type="ECO:0000256" key="3">
    <source>
        <dbReference type="ARBA" id="ARBA00022448"/>
    </source>
</evidence>
<dbReference type="Pfam" id="PF00005">
    <property type="entry name" value="ABC_tran"/>
    <property type="match status" value="1"/>
</dbReference>
<dbReference type="AlphaFoldDB" id="A0AAW7ZAU0"/>
<evidence type="ECO:0000256" key="1">
    <source>
        <dbReference type="ARBA" id="ARBA00004202"/>
    </source>
</evidence>
<evidence type="ECO:0000256" key="8">
    <source>
        <dbReference type="ARBA" id="ARBA00023136"/>
    </source>
</evidence>
<organism evidence="10 11">
    <name type="scientific">Desulforamulus aquiferis</name>
    <dbReference type="NCBI Taxonomy" id="1397668"/>
    <lineage>
        <taxon>Bacteria</taxon>
        <taxon>Bacillati</taxon>
        <taxon>Bacillota</taxon>
        <taxon>Clostridia</taxon>
        <taxon>Eubacteriales</taxon>
        <taxon>Peptococcaceae</taxon>
        <taxon>Desulforamulus</taxon>
    </lineage>
</organism>
<reference evidence="10" key="2">
    <citation type="submission" date="2023-03" db="EMBL/GenBank/DDBJ databases">
        <authorList>
            <person name="Zhang Z."/>
        </authorList>
    </citation>
    <scope>NUCLEOTIDE SEQUENCE</scope>
    <source>
        <strain evidence="10">DSA</strain>
    </source>
</reference>
<dbReference type="RefSeq" id="WP_304541592.1">
    <property type="nucleotide sequence ID" value="NZ_JARPTC010000005.1"/>
</dbReference>
<evidence type="ECO:0000256" key="6">
    <source>
        <dbReference type="ARBA" id="ARBA00022840"/>
    </source>
</evidence>
<evidence type="ECO:0000256" key="7">
    <source>
        <dbReference type="ARBA" id="ARBA00022967"/>
    </source>
</evidence>
<dbReference type="InterPro" id="IPR003593">
    <property type="entry name" value="AAA+_ATPase"/>
</dbReference>
<dbReference type="InterPro" id="IPR015856">
    <property type="entry name" value="ABC_transpr_CbiO/EcfA_su"/>
</dbReference>
<dbReference type="GO" id="GO:0042626">
    <property type="term" value="F:ATPase-coupled transmembrane transporter activity"/>
    <property type="evidence" value="ECO:0007669"/>
    <property type="project" value="TreeGrafter"/>
</dbReference>
<gene>
    <name evidence="10" type="ORF">P6N53_04820</name>
</gene>
<name>A0AAW7ZAU0_9FIRM</name>
<evidence type="ECO:0000256" key="5">
    <source>
        <dbReference type="ARBA" id="ARBA00022741"/>
    </source>
</evidence>